<dbReference type="InterPro" id="IPR001624">
    <property type="entry name" value="FliE"/>
</dbReference>
<gene>
    <name evidence="4" type="primary">fliE</name>
    <name evidence="7" type="ORF">KARMA_3337</name>
</gene>
<dbReference type="PANTHER" id="PTHR34653:SF1">
    <property type="entry name" value="FLAGELLAR HOOK-BASAL BODY COMPLEX PROTEIN FLIE"/>
    <property type="match status" value="1"/>
</dbReference>
<evidence type="ECO:0000256" key="5">
    <source>
        <dbReference type="NCBIfam" id="TIGR00205"/>
    </source>
</evidence>
<protein>
    <recommendedName>
        <fullName evidence="4 5">Flagellar hook-basal body complex protein FliE</fullName>
    </recommendedName>
</protein>
<dbReference type="HAMAP" id="MF_00724">
    <property type="entry name" value="FliE"/>
    <property type="match status" value="1"/>
</dbReference>
<comment type="subcellular location">
    <subcellularLocation>
        <location evidence="1 4">Bacterial flagellum basal body</location>
    </subcellularLocation>
</comment>
<dbReference type="GO" id="GO:0005198">
    <property type="term" value="F:structural molecule activity"/>
    <property type="evidence" value="ECO:0007669"/>
    <property type="project" value="UniProtKB-UniRule"/>
</dbReference>
<dbReference type="PANTHER" id="PTHR34653">
    <property type="match status" value="1"/>
</dbReference>
<dbReference type="RefSeq" id="WP_072708336.1">
    <property type="nucleotide sequence ID" value="NZ_FMJB01000063.1"/>
</dbReference>
<dbReference type="GO" id="GO:0009425">
    <property type="term" value="C:bacterial-type flagellum basal body"/>
    <property type="evidence" value="ECO:0007669"/>
    <property type="project" value="UniProtKB-SubCell"/>
</dbReference>
<evidence type="ECO:0000256" key="1">
    <source>
        <dbReference type="ARBA" id="ARBA00004117"/>
    </source>
</evidence>
<organism evidence="7 8">
    <name type="scientific">Donghicola eburneus</name>
    <dbReference type="NCBI Taxonomy" id="393278"/>
    <lineage>
        <taxon>Bacteria</taxon>
        <taxon>Pseudomonadati</taxon>
        <taxon>Pseudomonadota</taxon>
        <taxon>Alphaproteobacteria</taxon>
        <taxon>Rhodobacterales</taxon>
        <taxon>Roseobacteraceae</taxon>
        <taxon>Donghicola</taxon>
    </lineage>
</organism>
<reference evidence="8" key="1">
    <citation type="submission" date="2016-09" db="EMBL/GenBank/DDBJ databases">
        <authorList>
            <person name="Wibberg D."/>
        </authorList>
    </citation>
    <scope>NUCLEOTIDE SEQUENCE [LARGE SCALE GENOMIC DNA]</scope>
</reference>
<comment type="similarity">
    <text evidence="2 4">Belongs to the FliE family.</text>
</comment>
<evidence type="ECO:0000313" key="7">
    <source>
        <dbReference type="EMBL" id="SCM69104.1"/>
    </source>
</evidence>
<dbReference type="Proteomes" id="UP000184085">
    <property type="component" value="Unassembled WGS sequence"/>
</dbReference>
<dbReference type="GO" id="GO:0071973">
    <property type="term" value="P:bacterial-type flagellum-dependent cell motility"/>
    <property type="evidence" value="ECO:0007669"/>
    <property type="project" value="InterPro"/>
</dbReference>
<accession>A0A1M4N510</accession>
<evidence type="ECO:0000256" key="3">
    <source>
        <dbReference type="ARBA" id="ARBA00023143"/>
    </source>
</evidence>
<evidence type="ECO:0000256" key="6">
    <source>
        <dbReference type="SAM" id="MobiDB-lite"/>
    </source>
</evidence>
<dbReference type="AlphaFoldDB" id="A0A1M4N510"/>
<proteinExistence type="inferred from homology"/>
<dbReference type="EMBL" id="FMJB01000063">
    <property type="protein sequence ID" value="SCM69104.1"/>
    <property type="molecule type" value="Genomic_DNA"/>
</dbReference>
<evidence type="ECO:0000313" key="8">
    <source>
        <dbReference type="Proteomes" id="UP000184085"/>
    </source>
</evidence>
<evidence type="ECO:0000256" key="4">
    <source>
        <dbReference type="HAMAP-Rule" id="MF_00724"/>
    </source>
</evidence>
<sequence>MSISGATSALGALPLSSTTSSTNPTQNLKPSGNEGPSFGDRVNDAINNVAQAQNNAADAAKAYETGKTDDIASVMVEQQVASLGFQMTLQVRNKALSAYRDIMNMPV</sequence>
<dbReference type="Pfam" id="PF02049">
    <property type="entry name" value="FliE"/>
    <property type="match status" value="1"/>
</dbReference>
<keyword evidence="8" id="KW-1185">Reference proteome</keyword>
<dbReference type="GO" id="GO:0003774">
    <property type="term" value="F:cytoskeletal motor activity"/>
    <property type="evidence" value="ECO:0007669"/>
    <property type="project" value="InterPro"/>
</dbReference>
<dbReference type="PRINTS" id="PR01006">
    <property type="entry name" value="FLGHOOKFLIE"/>
</dbReference>
<feature type="compositionally biased region" description="Low complexity" evidence="6">
    <location>
        <begin position="1"/>
        <end position="25"/>
    </location>
</feature>
<dbReference type="NCBIfam" id="TIGR00205">
    <property type="entry name" value="fliE"/>
    <property type="match status" value="1"/>
</dbReference>
<keyword evidence="3 4" id="KW-0975">Bacterial flagellum</keyword>
<name>A0A1M4N510_9RHOB</name>
<evidence type="ECO:0000256" key="2">
    <source>
        <dbReference type="ARBA" id="ARBA00009272"/>
    </source>
</evidence>
<feature type="region of interest" description="Disordered" evidence="6">
    <location>
        <begin position="1"/>
        <end position="42"/>
    </location>
</feature>